<proteinExistence type="predicted"/>
<dbReference type="PROSITE" id="PS51257">
    <property type="entry name" value="PROKAR_LIPOPROTEIN"/>
    <property type="match status" value="1"/>
</dbReference>
<dbReference type="RefSeq" id="WP_173866338.1">
    <property type="nucleotide sequence ID" value="NZ_JAAWUU010000023.1"/>
</dbReference>
<organism evidence="1 2">
    <name type="scientific">Faecalicatena fissicatena</name>
    <dbReference type="NCBI Taxonomy" id="290055"/>
    <lineage>
        <taxon>Bacteria</taxon>
        <taxon>Bacillati</taxon>
        <taxon>Bacillota</taxon>
        <taxon>Clostridia</taxon>
        <taxon>Lachnospirales</taxon>
        <taxon>Lachnospiraceae</taxon>
        <taxon>Faecalicatena</taxon>
    </lineage>
</organism>
<dbReference type="Proteomes" id="UP000821846">
    <property type="component" value="Unassembled WGS sequence"/>
</dbReference>
<evidence type="ECO:0008006" key="3">
    <source>
        <dbReference type="Google" id="ProtNLM"/>
    </source>
</evidence>
<reference evidence="1 2" key="1">
    <citation type="journal article" date="2020" name="Cell Host Microbe">
        <title>Functional and Genomic Variation between Human-Derived Isolates of Lachnospiraceae Reveals Inter- and Intra-Species Diversity.</title>
        <authorList>
            <person name="Sorbara M.T."/>
            <person name="Littmann E.R."/>
            <person name="Fontana E."/>
            <person name="Moody T.U."/>
            <person name="Kohout C.E."/>
            <person name="Gjonbalaj M."/>
            <person name="Eaton V."/>
            <person name="Seok R."/>
            <person name="Leiner I.M."/>
            <person name="Pamer E.G."/>
        </authorList>
    </citation>
    <scope>NUCLEOTIDE SEQUENCE [LARGE SCALE GENOMIC DNA]</scope>
    <source>
        <strain evidence="1 2">MSK.14.16</strain>
    </source>
</reference>
<evidence type="ECO:0000313" key="1">
    <source>
        <dbReference type="EMBL" id="NSG30168.1"/>
    </source>
</evidence>
<accession>A0ABX2GXI6</accession>
<dbReference type="EMBL" id="JAAWUZ010000023">
    <property type="protein sequence ID" value="NSG30168.1"/>
    <property type="molecule type" value="Genomic_DNA"/>
</dbReference>
<protein>
    <recommendedName>
        <fullName evidence="3">Lipocalin-like domain-containing protein</fullName>
    </recommendedName>
</protein>
<comment type="caution">
    <text evidence="1">The sequence shown here is derived from an EMBL/GenBank/DDBJ whole genome shotgun (WGS) entry which is preliminary data.</text>
</comment>
<sequence>MKKIKTYKIMAMISALVLTLLLMACGGSNKPENMLIGNWLSNYNDIAIFEEDGRCTAPFTYNASWGESADHYIFKEDGTLVFSSSEGHAGGTYDKAETAEEARYNRSKYYLEKNLFIVEKDTYTRTK</sequence>
<keyword evidence="2" id="KW-1185">Reference proteome</keyword>
<evidence type="ECO:0000313" key="2">
    <source>
        <dbReference type="Proteomes" id="UP000821846"/>
    </source>
</evidence>
<name>A0ABX2GXI6_9FIRM</name>
<gene>
    <name evidence="1" type="ORF">HFM93_07770</name>
</gene>